<evidence type="ECO:0000313" key="7">
    <source>
        <dbReference type="Proteomes" id="UP000326302"/>
    </source>
</evidence>
<evidence type="ECO:0000256" key="1">
    <source>
        <dbReference type="ARBA" id="ARBA00022801"/>
    </source>
</evidence>
<reference evidence="6 7" key="1">
    <citation type="submission" date="2019-10" db="EMBL/GenBank/DDBJ databases">
        <title>Unraveling microbial dark matter from salterns through culturing: the case of the genus Halosegnis.</title>
        <authorList>
            <person name="Duran-Viseras A."/>
            <person name="Andrei A.-S."/>
            <person name="Vera-Gargallo B."/>
            <person name="Ghai R."/>
            <person name="Sanchez-Porro C."/>
            <person name="Ventosa A."/>
        </authorList>
    </citation>
    <scope>NUCLEOTIDE SEQUENCE [LARGE SCALE GENOMIC DNA]</scope>
    <source>
        <strain evidence="4 7">F17-44</strain>
        <strain evidence="3 8">F18-79</strain>
        <strain evidence="5 6">F19-13</strain>
    </source>
</reference>
<accession>A0A5N5U9K8</accession>
<keyword evidence="1" id="KW-0378">Hydrolase</keyword>
<dbReference type="Proteomes" id="UP000326302">
    <property type="component" value="Unassembled WGS sequence"/>
</dbReference>
<dbReference type="InterPro" id="IPR029069">
    <property type="entry name" value="HotDog_dom_sf"/>
</dbReference>
<comment type="caution">
    <text evidence="3">The sequence shown here is derived from an EMBL/GenBank/DDBJ whole genome shotgun (WGS) entry which is preliminary data.</text>
</comment>
<dbReference type="EMBL" id="QKKZ01000002">
    <property type="protein sequence ID" value="KAB7514531.1"/>
    <property type="molecule type" value="Genomic_DNA"/>
</dbReference>
<dbReference type="AlphaFoldDB" id="A0A5N5U9K8"/>
<organism evidence="3 8">
    <name type="scientific">Halosegnis rubeus</name>
    <dbReference type="NCBI Taxonomy" id="2212850"/>
    <lineage>
        <taxon>Archaea</taxon>
        <taxon>Methanobacteriati</taxon>
        <taxon>Methanobacteriota</taxon>
        <taxon>Stenosarchaea group</taxon>
        <taxon>Halobacteria</taxon>
        <taxon>Halobacteriales</taxon>
        <taxon>Natronomonadaceae</taxon>
        <taxon>Halosegnis</taxon>
    </lineage>
</organism>
<dbReference type="OrthoDB" id="202256at2157"/>
<dbReference type="Proteomes" id="UP000326207">
    <property type="component" value="Unassembled WGS sequence"/>
</dbReference>
<dbReference type="NCBIfam" id="TIGR00369">
    <property type="entry name" value="unchar_dom_1"/>
    <property type="match status" value="1"/>
</dbReference>
<evidence type="ECO:0000313" key="4">
    <source>
        <dbReference type="EMBL" id="KAB7517864.1"/>
    </source>
</evidence>
<evidence type="ECO:0000313" key="8">
    <source>
        <dbReference type="Proteomes" id="UP000326865"/>
    </source>
</evidence>
<dbReference type="PANTHER" id="PTHR43240:SF20">
    <property type="entry name" value="MEDIUM_LONG-CHAIN ACYL-COA THIOESTERASE YIGI"/>
    <property type="match status" value="1"/>
</dbReference>
<protein>
    <submittedName>
        <fullName evidence="3">Hotdog fold thioesterase</fullName>
    </submittedName>
</protein>
<dbReference type="EMBL" id="QMDY01000002">
    <property type="protein sequence ID" value="KAB7519556.1"/>
    <property type="molecule type" value="Genomic_DNA"/>
</dbReference>
<evidence type="ECO:0000313" key="5">
    <source>
        <dbReference type="EMBL" id="KAB7519556.1"/>
    </source>
</evidence>
<sequence>MDVATLFEQMPFAQHVGIEMTAAEDGHAAGHIELGDEHTSSPDNGVAHGGVAYTLADTVGGAAVISRAGKPTPTIDMRIDYLAPGDGDRIEATADLVRSGSSVAVADVTVTDGDGRQIAEARGVYKTGGGEGGNAWRDGKEIPYDD</sequence>
<evidence type="ECO:0000313" key="6">
    <source>
        <dbReference type="Proteomes" id="UP000326207"/>
    </source>
</evidence>
<dbReference type="EMBL" id="QJOW01000001">
    <property type="protein sequence ID" value="KAB7517864.1"/>
    <property type="molecule type" value="Genomic_DNA"/>
</dbReference>
<evidence type="ECO:0000313" key="3">
    <source>
        <dbReference type="EMBL" id="KAB7514531.1"/>
    </source>
</evidence>
<dbReference type="SUPFAM" id="SSF54637">
    <property type="entry name" value="Thioesterase/thiol ester dehydrase-isomerase"/>
    <property type="match status" value="1"/>
</dbReference>
<gene>
    <name evidence="3" type="ORF">DM867_05250</name>
    <name evidence="4" type="ORF">DMP03_00395</name>
    <name evidence="5" type="ORF">DP108_05540</name>
</gene>
<name>A0A5N5U9K8_9EURY</name>
<dbReference type="PANTHER" id="PTHR43240">
    <property type="entry name" value="1,4-DIHYDROXY-2-NAPHTHOYL-COA THIOESTERASE 1"/>
    <property type="match status" value="1"/>
</dbReference>
<dbReference type="CDD" id="cd03443">
    <property type="entry name" value="PaaI_thioesterase"/>
    <property type="match status" value="1"/>
</dbReference>
<dbReference type="Proteomes" id="UP000326865">
    <property type="component" value="Unassembled WGS sequence"/>
</dbReference>
<dbReference type="RefSeq" id="WP_152118770.1">
    <property type="nucleotide sequence ID" value="NZ_QJOW01000001.1"/>
</dbReference>
<dbReference type="InterPro" id="IPR003736">
    <property type="entry name" value="PAAI_dom"/>
</dbReference>
<feature type="domain" description="Thioesterase" evidence="2">
    <location>
        <begin position="44"/>
        <end position="118"/>
    </location>
</feature>
<proteinExistence type="predicted"/>
<dbReference type="GO" id="GO:0016787">
    <property type="term" value="F:hydrolase activity"/>
    <property type="evidence" value="ECO:0007669"/>
    <property type="project" value="UniProtKB-KW"/>
</dbReference>
<dbReference type="Gene3D" id="3.10.129.10">
    <property type="entry name" value="Hotdog Thioesterase"/>
    <property type="match status" value="1"/>
</dbReference>
<keyword evidence="8" id="KW-1185">Reference proteome</keyword>
<evidence type="ECO:0000259" key="2">
    <source>
        <dbReference type="Pfam" id="PF03061"/>
    </source>
</evidence>
<dbReference type="InterPro" id="IPR006683">
    <property type="entry name" value="Thioestr_dom"/>
</dbReference>
<accession>A0A5N5UPC5</accession>
<dbReference type="Pfam" id="PF03061">
    <property type="entry name" value="4HBT"/>
    <property type="match status" value="1"/>
</dbReference>
<accession>A0A5N5UGN8</accession>